<gene>
    <name evidence="8" type="ORF">M0R45_029996</name>
</gene>
<dbReference type="InterPro" id="IPR044521">
    <property type="entry name" value="AtbZIP8/43"/>
</dbReference>
<comment type="subcellular location">
    <subcellularLocation>
        <location evidence="1">Nucleus</location>
    </subcellularLocation>
</comment>
<dbReference type="GO" id="GO:0003677">
    <property type="term" value="F:DNA binding"/>
    <property type="evidence" value="ECO:0007669"/>
    <property type="project" value="UniProtKB-KW"/>
</dbReference>
<proteinExistence type="predicted"/>
<dbReference type="InterPro" id="IPR004827">
    <property type="entry name" value="bZIP"/>
</dbReference>
<dbReference type="SMART" id="SM00338">
    <property type="entry name" value="BRLZ"/>
    <property type="match status" value="1"/>
</dbReference>
<dbReference type="GO" id="GO:0046983">
    <property type="term" value="F:protein dimerization activity"/>
    <property type="evidence" value="ECO:0007669"/>
    <property type="project" value="UniProtKB-ARBA"/>
</dbReference>
<keyword evidence="9" id="KW-1185">Reference proteome</keyword>
<evidence type="ECO:0000313" key="8">
    <source>
        <dbReference type="EMBL" id="KAK9921487.1"/>
    </source>
</evidence>
<evidence type="ECO:0000313" key="9">
    <source>
        <dbReference type="Proteomes" id="UP001457282"/>
    </source>
</evidence>
<dbReference type="AlphaFoldDB" id="A0AAW1W9P9"/>
<dbReference type="PROSITE" id="PS50217">
    <property type="entry name" value="BZIP"/>
    <property type="match status" value="1"/>
</dbReference>
<feature type="domain" description="BZIP" evidence="7">
    <location>
        <begin position="113"/>
        <end position="176"/>
    </location>
</feature>
<evidence type="ECO:0000256" key="6">
    <source>
        <dbReference type="SAM" id="Coils"/>
    </source>
</evidence>
<dbReference type="EMBL" id="JBEDUW010000006">
    <property type="protein sequence ID" value="KAK9921487.1"/>
    <property type="molecule type" value="Genomic_DNA"/>
</dbReference>
<protein>
    <recommendedName>
        <fullName evidence="7">BZIP domain-containing protein</fullName>
    </recommendedName>
</protein>
<dbReference type="FunFam" id="1.20.5.170:FF:000020">
    <property type="entry name" value="BZIP transcription factor"/>
    <property type="match status" value="1"/>
</dbReference>
<dbReference type="PANTHER" id="PTHR46324:SF7">
    <property type="entry name" value="BASIC LEUCINE-ZIPPER 75"/>
    <property type="match status" value="1"/>
</dbReference>
<dbReference type="CDD" id="cd14702">
    <property type="entry name" value="bZIP_plant_GBF1"/>
    <property type="match status" value="1"/>
</dbReference>
<feature type="coiled-coil region" evidence="6">
    <location>
        <begin position="124"/>
        <end position="186"/>
    </location>
</feature>
<dbReference type="Pfam" id="PF00170">
    <property type="entry name" value="bZIP_1"/>
    <property type="match status" value="1"/>
</dbReference>
<evidence type="ECO:0000256" key="3">
    <source>
        <dbReference type="ARBA" id="ARBA00023125"/>
    </source>
</evidence>
<evidence type="ECO:0000256" key="4">
    <source>
        <dbReference type="ARBA" id="ARBA00023163"/>
    </source>
</evidence>
<keyword evidence="4" id="KW-0804">Transcription</keyword>
<dbReference type="SUPFAM" id="SSF57959">
    <property type="entry name" value="Leucine zipper domain"/>
    <property type="match status" value="1"/>
</dbReference>
<dbReference type="GO" id="GO:0005634">
    <property type="term" value="C:nucleus"/>
    <property type="evidence" value="ECO:0007669"/>
    <property type="project" value="UniProtKB-SubCell"/>
</dbReference>
<keyword evidence="6" id="KW-0175">Coiled coil</keyword>
<accession>A0AAW1W9P9</accession>
<comment type="caution">
    <text evidence="8">The sequence shown here is derived from an EMBL/GenBank/DDBJ whole genome shotgun (WGS) entry which is preliminary data.</text>
</comment>
<evidence type="ECO:0000256" key="1">
    <source>
        <dbReference type="ARBA" id="ARBA00004123"/>
    </source>
</evidence>
<dbReference type="Proteomes" id="UP001457282">
    <property type="component" value="Unassembled WGS sequence"/>
</dbReference>
<keyword evidence="3" id="KW-0238">DNA-binding</keyword>
<dbReference type="InterPro" id="IPR045314">
    <property type="entry name" value="bZIP_plant_GBF1"/>
</dbReference>
<name>A0AAW1W9P9_RUBAR</name>
<evidence type="ECO:0000256" key="2">
    <source>
        <dbReference type="ARBA" id="ARBA00023015"/>
    </source>
</evidence>
<evidence type="ECO:0000256" key="5">
    <source>
        <dbReference type="ARBA" id="ARBA00023242"/>
    </source>
</evidence>
<organism evidence="8 9">
    <name type="scientific">Rubus argutus</name>
    <name type="common">Southern blackberry</name>
    <dbReference type="NCBI Taxonomy" id="59490"/>
    <lineage>
        <taxon>Eukaryota</taxon>
        <taxon>Viridiplantae</taxon>
        <taxon>Streptophyta</taxon>
        <taxon>Embryophyta</taxon>
        <taxon>Tracheophyta</taxon>
        <taxon>Spermatophyta</taxon>
        <taxon>Magnoliopsida</taxon>
        <taxon>eudicotyledons</taxon>
        <taxon>Gunneridae</taxon>
        <taxon>Pentapetalae</taxon>
        <taxon>rosids</taxon>
        <taxon>fabids</taxon>
        <taxon>Rosales</taxon>
        <taxon>Rosaceae</taxon>
        <taxon>Rosoideae</taxon>
        <taxon>Rosoideae incertae sedis</taxon>
        <taxon>Rubus</taxon>
    </lineage>
</organism>
<reference evidence="8 9" key="1">
    <citation type="journal article" date="2023" name="G3 (Bethesda)">
        <title>A chromosome-length genome assembly and annotation of blackberry (Rubus argutus, cv. 'Hillquist').</title>
        <authorList>
            <person name="Bruna T."/>
            <person name="Aryal R."/>
            <person name="Dudchenko O."/>
            <person name="Sargent D.J."/>
            <person name="Mead D."/>
            <person name="Buti M."/>
            <person name="Cavallini A."/>
            <person name="Hytonen T."/>
            <person name="Andres J."/>
            <person name="Pham M."/>
            <person name="Weisz D."/>
            <person name="Mascagni F."/>
            <person name="Usai G."/>
            <person name="Natali L."/>
            <person name="Bassil N."/>
            <person name="Fernandez G.E."/>
            <person name="Lomsadze A."/>
            <person name="Armour M."/>
            <person name="Olukolu B."/>
            <person name="Poorten T."/>
            <person name="Britton C."/>
            <person name="Davik J."/>
            <person name="Ashrafi H."/>
            <person name="Aiden E.L."/>
            <person name="Borodovsky M."/>
            <person name="Worthington M."/>
        </authorList>
    </citation>
    <scope>NUCLEOTIDE SEQUENCE [LARGE SCALE GENOMIC DNA]</scope>
    <source>
        <strain evidence="8">PI 553951</strain>
    </source>
</reference>
<dbReference type="InterPro" id="IPR046347">
    <property type="entry name" value="bZIP_sf"/>
</dbReference>
<sequence length="208" mass="23839">MFFMDPNESKRNHYLANDAIIPSQLLPRNISHTSTKQSHLFSSPQNMQSVEVVGNHALLSLQNPIQNPDSVPFFPNRIFPMSHIHDFSPNASSLSNDTTVFDEATAGEQSLSYEKRIKRMISNRESARRSRMRKKKQIEELQYQVDQLHITNRQLSEKLIQLLEGNQQILQENAQLKERVSSLQVILSDLISPLQRNAEMPPPTPKPT</sequence>
<dbReference type="PANTHER" id="PTHR46324">
    <property type="entry name" value="BASIC LEUCINE ZIPPER 43-RELATED"/>
    <property type="match status" value="1"/>
</dbReference>
<dbReference type="GO" id="GO:0003700">
    <property type="term" value="F:DNA-binding transcription factor activity"/>
    <property type="evidence" value="ECO:0007669"/>
    <property type="project" value="InterPro"/>
</dbReference>
<keyword evidence="5" id="KW-0539">Nucleus</keyword>
<dbReference type="Gene3D" id="1.20.5.170">
    <property type="match status" value="1"/>
</dbReference>
<evidence type="ECO:0000259" key="7">
    <source>
        <dbReference type="PROSITE" id="PS50217"/>
    </source>
</evidence>
<dbReference type="PROSITE" id="PS00036">
    <property type="entry name" value="BZIP_BASIC"/>
    <property type="match status" value="1"/>
</dbReference>
<keyword evidence="2" id="KW-0805">Transcription regulation</keyword>